<name>A0A401QGH6_SCYTO</name>
<evidence type="ECO:0000313" key="3">
    <source>
        <dbReference type="Proteomes" id="UP000288216"/>
    </source>
</evidence>
<reference evidence="2 3" key="1">
    <citation type="journal article" date="2018" name="Nat. Ecol. Evol.">
        <title>Shark genomes provide insights into elasmobranch evolution and the origin of vertebrates.</title>
        <authorList>
            <person name="Hara Y"/>
            <person name="Yamaguchi K"/>
            <person name="Onimaru K"/>
            <person name="Kadota M"/>
            <person name="Koyanagi M"/>
            <person name="Keeley SD"/>
            <person name="Tatsumi K"/>
            <person name="Tanaka K"/>
            <person name="Motone F"/>
            <person name="Kageyama Y"/>
            <person name="Nozu R"/>
            <person name="Adachi N"/>
            <person name="Nishimura O"/>
            <person name="Nakagawa R"/>
            <person name="Tanegashima C"/>
            <person name="Kiyatake I"/>
            <person name="Matsumoto R"/>
            <person name="Murakumo K"/>
            <person name="Nishida K"/>
            <person name="Terakita A"/>
            <person name="Kuratani S"/>
            <person name="Sato K"/>
            <person name="Hyodo S Kuraku.S."/>
        </authorList>
    </citation>
    <scope>NUCLEOTIDE SEQUENCE [LARGE SCALE GENOMIC DNA]</scope>
</reference>
<proteinExistence type="predicted"/>
<comment type="caution">
    <text evidence="2">The sequence shown here is derived from an EMBL/GenBank/DDBJ whole genome shotgun (WGS) entry which is preliminary data.</text>
</comment>
<feature type="region of interest" description="Disordered" evidence="1">
    <location>
        <begin position="1"/>
        <end position="45"/>
    </location>
</feature>
<evidence type="ECO:0000313" key="2">
    <source>
        <dbReference type="EMBL" id="GCB84479.1"/>
    </source>
</evidence>
<sequence>TEKIQRKLRVKDEEVGHAGRDGDIQKIQDSEEEEDDNGVTKGIYKISRTTSLHSVERNETDHLSR</sequence>
<gene>
    <name evidence="2" type="ORF">scyTo_0025155</name>
</gene>
<organism evidence="2 3">
    <name type="scientific">Scyliorhinus torazame</name>
    <name type="common">Cloudy catshark</name>
    <name type="synonym">Catulus torazame</name>
    <dbReference type="NCBI Taxonomy" id="75743"/>
    <lineage>
        <taxon>Eukaryota</taxon>
        <taxon>Metazoa</taxon>
        <taxon>Chordata</taxon>
        <taxon>Craniata</taxon>
        <taxon>Vertebrata</taxon>
        <taxon>Chondrichthyes</taxon>
        <taxon>Elasmobranchii</taxon>
        <taxon>Galeomorphii</taxon>
        <taxon>Galeoidea</taxon>
        <taxon>Carcharhiniformes</taxon>
        <taxon>Scyliorhinidae</taxon>
        <taxon>Scyliorhinus</taxon>
    </lineage>
</organism>
<keyword evidence="3" id="KW-1185">Reference proteome</keyword>
<protein>
    <submittedName>
        <fullName evidence="2">Uncharacterized protein</fullName>
    </submittedName>
</protein>
<dbReference type="AlphaFoldDB" id="A0A401QGH6"/>
<accession>A0A401QGH6</accession>
<dbReference type="Proteomes" id="UP000288216">
    <property type="component" value="Unassembled WGS sequence"/>
</dbReference>
<feature type="compositionally biased region" description="Basic and acidic residues" evidence="1">
    <location>
        <begin position="1"/>
        <end position="29"/>
    </location>
</feature>
<evidence type="ECO:0000256" key="1">
    <source>
        <dbReference type="SAM" id="MobiDB-lite"/>
    </source>
</evidence>
<feature type="non-terminal residue" evidence="2">
    <location>
        <position position="1"/>
    </location>
</feature>
<dbReference type="EMBL" id="BFAA01074189">
    <property type="protein sequence ID" value="GCB84479.1"/>
    <property type="molecule type" value="Genomic_DNA"/>
</dbReference>